<proteinExistence type="inferred from homology"/>
<dbReference type="GO" id="GO:0003755">
    <property type="term" value="F:peptidyl-prolyl cis-trans isomerase activity"/>
    <property type="evidence" value="ECO:0007669"/>
    <property type="project" value="UniProtKB-UniRule"/>
</dbReference>
<dbReference type="EMBL" id="CP053435">
    <property type="protein sequence ID" value="QJW90804.1"/>
    <property type="molecule type" value="Genomic_DNA"/>
</dbReference>
<dbReference type="Pfam" id="PF00254">
    <property type="entry name" value="FKBP_C"/>
    <property type="match status" value="1"/>
</dbReference>
<keyword evidence="4 5" id="KW-0413">Isomerase</keyword>
<dbReference type="PROSITE" id="PS51257">
    <property type="entry name" value="PROKAR_LIPOPROTEIN"/>
    <property type="match status" value="1"/>
</dbReference>
<keyword evidence="3 5" id="KW-0697">Rotamase</keyword>
<dbReference type="RefSeq" id="WP_171740649.1">
    <property type="nucleotide sequence ID" value="NZ_CP053435.1"/>
</dbReference>
<evidence type="ECO:0000256" key="6">
    <source>
        <dbReference type="RuleBase" id="RU003915"/>
    </source>
</evidence>
<comment type="similarity">
    <text evidence="2 6">Belongs to the FKBP-type PPIase family.</text>
</comment>
<name>A0A6M5YB90_9BACT</name>
<dbReference type="PANTHER" id="PTHR43811:SF19">
    <property type="entry name" value="39 KDA FK506-BINDING NUCLEAR PROTEIN"/>
    <property type="match status" value="1"/>
</dbReference>
<gene>
    <name evidence="8" type="ORF">HNV11_16185</name>
</gene>
<evidence type="ECO:0000256" key="4">
    <source>
        <dbReference type="ARBA" id="ARBA00023235"/>
    </source>
</evidence>
<evidence type="ECO:0000259" key="7">
    <source>
        <dbReference type="PROSITE" id="PS50059"/>
    </source>
</evidence>
<dbReference type="InterPro" id="IPR046357">
    <property type="entry name" value="PPIase_dom_sf"/>
</dbReference>
<dbReference type="Gene3D" id="3.10.50.40">
    <property type="match status" value="1"/>
</dbReference>
<dbReference type="PANTHER" id="PTHR43811">
    <property type="entry name" value="FKBP-TYPE PEPTIDYL-PROLYL CIS-TRANS ISOMERASE FKPA"/>
    <property type="match status" value="1"/>
</dbReference>
<evidence type="ECO:0000313" key="9">
    <source>
        <dbReference type="Proteomes" id="UP000502756"/>
    </source>
</evidence>
<dbReference type="SUPFAM" id="SSF54534">
    <property type="entry name" value="FKBP-like"/>
    <property type="match status" value="1"/>
</dbReference>
<evidence type="ECO:0000256" key="1">
    <source>
        <dbReference type="ARBA" id="ARBA00000971"/>
    </source>
</evidence>
<accession>A0A6M5YB90</accession>
<comment type="catalytic activity">
    <reaction evidence="1 5 6">
        <text>[protein]-peptidylproline (omega=180) = [protein]-peptidylproline (omega=0)</text>
        <dbReference type="Rhea" id="RHEA:16237"/>
        <dbReference type="Rhea" id="RHEA-COMP:10747"/>
        <dbReference type="Rhea" id="RHEA-COMP:10748"/>
        <dbReference type="ChEBI" id="CHEBI:83833"/>
        <dbReference type="ChEBI" id="CHEBI:83834"/>
        <dbReference type="EC" id="5.2.1.8"/>
    </reaction>
</comment>
<dbReference type="PROSITE" id="PS50059">
    <property type="entry name" value="FKBP_PPIASE"/>
    <property type="match status" value="1"/>
</dbReference>
<dbReference type="InterPro" id="IPR001179">
    <property type="entry name" value="PPIase_FKBP_dom"/>
</dbReference>
<dbReference type="KEGG" id="stae:HNV11_16185"/>
<feature type="domain" description="PPIase FKBP-type" evidence="7">
    <location>
        <begin position="82"/>
        <end position="163"/>
    </location>
</feature>
<organism evidence="8 9">
    <name type="scientific">Spirosoma taeanense</name>
    <dbReference type="NCBI Taxonomy" id="2735870"/>
    <lineage>
        <taxon>Bacteria</taxon>
        <taxon>Pseudomonadati</taxon>
        <taxon>Bacteroidota</taxon>
        <taxon>Cytophagia</taxon>
        <taxon>Cytophagales</taxon>
        <taxon>Cytophagaceae</taxon>
        <taxon>Spirosoma</taxon>
    </lineage>
</organism>
<keyword evidence="9" id="KW-1185">Reference proteome</keyword>
<sequence length="163" mass="17280">MKFSSNKRTGFALLISVLTVYSCGTADRTPCTQTTVSVEAPQSEVTSLKQYLDAQKIKATADKRGFFYTIQSAGSGAKPTACSTVTVNYTGKLTNGTTFDSGNDVTFGLDQLILGWQEGIPLIAPGGRITLYLPPSLAYGAQDQGDIPANSILVFTIDLLAVL</sequence>
<dbReference type="EC" id="5.2.1.8" evidence="6"/>
<dbReference type="Proteomes" id="UP000502756">
    <property type="component" value="Chromosome"/>
</dbReference>
<evidence type="ECO:0000256" key="2">
    <source>
        <dbReference type="ARBA" id="ARBA00006577"/>
    </source>
</evidence>
<evidence type="ECO:0000256" key="5">
    <source>
        <dbReference type="PROSITE-ProRule" id="PRU00277"/>
    </source>
</evidence>
<protein>
    <recommendedName>
        <fullName evidence="6">Peptidyl-prolyl cis-trans isomerase</fullName>
        <ecNumber evidence="6">5.2.1.8</ecNumber>
    </recommendedName>
</protein>
<evidence type="ECO:0000313" key="8">
    <source>
        <dbReference type="EMBL" id="QJW90804.1"/>
    </source>
</evidence>
<evidence type="ECO:0000256" key="3">
    <source>
        <dbReference type="ARBA" id="ARBA00023110"/>
    </source>
</evidence>
<reference evidence="8 9" key="1">
    <citation type="submission" date="2020-05" db="EMBL/GenBank/DDBJ databases">
        <title>Genome sequencing of Spirosoma sp. TS118.</title>
        <authorList>
            <person name="Lee J.-H."/>
            <person name="Jeong S."/>
            <person name="Zhao L."/>
            <person name="Jung J.-H."/>
            <person name="Kim M.-K."/>
            <person name="Lim S."/>
        </authorList>
    </citation>
    <scope>NUCLEOTIDE SEQUENCE [LARGE SCALE GENOMIC DNA]</scope>
    <source>
        <strain evidence="8 9">TS118</strain>
    </source>
</reference>
<dbReference type="AlphaFoldDB" id="A0A6M5YB90"/>